<dbReference type="InterPro" id="IPR027165">
    <property type="entry name" value="CND3"/>
</dbReference>
<evidence type="ECO:0000256" key="2">
    <source>
        <dbReference type="ARBA" id="ARBA00006533"/>
    </source>
</evidence>
<dbReference type="Gene3D" id="1.25.10.10">
    <property type="entry name" value="Leucine-rich Repeat Variant"/>
    <property type="match status" value="1"/>
</dbReference>
<evidence type="ECO:0000259" key="8">
    <source>
        <dbReference type="Pfam" id="PF12719"/>
    </source>
</evidence>
<dbReference type="AlphaFoldDB" id="A0A9N9MTR7"/>
<evidence type="ECO:0000256" key="3">
    <source>
        <dbReference type="ARBA" id="ARBA00022454"/>
    </source>
</evidence>
<dbReference type="GO" id="GO:0000793">
    <property type="term" value="C:condensed chromosome"/>
    <property type="evidence" value="ECO:0007669"/>
    <property type="project" value="TreeGrafter"/>
</dbReference>
<dbReference type="GO" id="GO:0007076">
    <property type="term" value="P:mitotic chromosome condensation"/>
    <property type="evidence" value="ECO:0007669"/>
    <property type="project" value="InterPro"/>
</dbReference>
<dbReference type="SUPFAM" id="SSF48371">
    <property type="entry name" value="ARM repeat"/>
    <property type="match status" value="1"/>
</dbReference>
<organism evidence="9 10">
    <name type="scientific">Ceutorhynchus assimilis</name>
    <name type="common">cabbage seed weevil</name>
    <dbReference type="NCBI Taxonomy" id="467358"/>
    <lineage>
        <taxon>Eukaryota</taxon>
        <taxon>Metazoa</taxon>
        <taxon>Ecdysozoa</taxon>
        <taxon>Arthropoda</taxon>
        <taxon>Hexapoda</taxon>
        <taxon>Insecta</taxon>
        <taxon>Pterygota</taxon>
        <taxon>Neoptera</taxon>
        <taxon>Endopterygota</taxon>
        <taxon>Coleoptera</taxon>
        <taxon>Polyphaga</taxon>
        <taxon>Cucujiformia</taxon>
        <taxon>Curculionidae</taxon>
        <taxon>Ceutorhynchinae</taxon>
        <taxon>Ceutorhynchus</taxon>
    </lineage>
</organism>
<evidence type="ECO:0000256" key="5">
    <source>
        <dbReference type="ARBA" id="ARBA00022776"/>
    </source>
</evidence>
<evidence type="ECO:0000313" key="10">
    <source>
        <dbReference type="Proteomes" id="UP001152799"/>
    </source>
</evidence>
<dbReference type="PANTHER" id="PTHR14418:SF5">
    <property type="entry name" value="CONDENSIN COMPLEX SUBUNIT 3"/>
    <property type="match status" value="1"/>
</dbReference>
<evidence type="ECO:0000256" key="6">
    <source>
        <dbReference type="ARBA" id="ARBA00023067"/>
    </source>
</evidence>
<keyword evidence="10" id="KW-1185">Reference proteome</keyword>
<feature type="domain" description="Nuclear condensin complex subunit 3 C-terminal" evidence="8">
    <location>
        <begin position="552"/>
        <end position="836"/>
    </location>
</feature>
<reference evidence="9" key="1">
    <citation type="submission" date="2022-01" db="EMBL/GenBank/DDBJ databases">
        <authorList>
            <person name="King R."/>
        </authorList>
    </citation>
    <scope>NUCLEOTIDE SEQUENCE</scope>
</reference>
<dbReference type="InterPro" id="IPR025977">
    <property type="entry name" value="Cnd3_C"/>
</dbReference>
<sequence length="913" mass="104799">MNNLRNQVNSIFSACQEASACHQINSIKLRKLYQQTDLEEFWEAIVPIIGHIQEVEFKTKNPYIDRMIEFIGTFCAALSKTRTQNNTDVESLDESFIDDPLIAKLIDYLLLGSDCDSETIRLRACQLINKIFDNSIEADISDERYEAIKDALLERLRDSKGDIRIQAILALYRLQNLEDPEDPVIAEFIYLLHDYLAKVRKVVVEKIAIRRDVVNFIIKRTRDVDINVRLAAFKRISKLVRALKIDERVTVLMGGKYDSCEKNRNYVCTELLSSWWEIYNYDILLLMKSLRLDADEKDIQQTSSVFEYVLNQFYFKNRTVTEILEVLELNNEKLLPFEKLNWETITYWKLLIMKLISDKDLECYVEKVVPEVVFLCRYIKEFSELDNPTDIYLETQYILKQLFLMIKVLDLSDPHTINNVHALVEYVLKNGDLIDDTMEAIIGVLVKTLPDPDTRCRFGMEIISDILYPVDYEEELQNQNDLTFKMTKLKTKSIQLSHEQDEAVKAQDFLLAERLKGEIESVLLQLKNLKNTISNPTIIKQKKVEDLPTVCKCLDIAWAILRCVTKLTPTLKSIQHDFLPDLLSSKDDFVRLKALRCYAICCIYDKKTAGQGIHIYAAYISGYQVGLECDTQTLICCISAISDLIRLYDGDFMAAPIDNELSESVDEEHEKVFAGGTALTSLIQGLVDLTEDEEFDVRLKAWEGLCKIILDDRIQSPALIARLILQWCIPADTDDSESQTIKQFIGFVLVKLPLLREYSEQLEGGILLTIDKFAKAPSTSPLAKVNIDNVVKFMLALCKLSSKGDTMRSNIILALCTKINENPTSEMTSLYSKILLIVDLPEDQNLMEQIFVLIDEVREDIDEKIPNKNITKLLSKVSERLNQPLEQQATSNIDAIVEEGVEEEEEAEEVEID</sequence>
<keyword evidence="6" id="KW-0226">DNA condensation</keyword>
<dbReference type="InterPro" id="IPR016024">
    <property type="entry name" value="ARM-type_fold"/>
</dbReference>
<gene>
    <name evidence="9" type="ORF">CEUTPL_LOCUS11777</name>
</gene>
<dbReference type="GO" id="GO:0000796">
    <property type="term" value="C:condensin complex"/>
    <property type="evidence" value="ECO:0007669"/>
    <property type="project" value="InterPro"/>
</dbReference>
<dbReference type="Pfam" id="PF12719">
    <property type="entry name" value="Cnd3"/>
    <property type="match status" value="1"/>
</dbReference>
<evidence type="ECO:0000256" key="1">
    <source>
        <dbReference type="ARBA" id="ARBA00004286"/>
    </source>
</evidence>
<dbReference type="OrthoDB" id="27187at2759"/>
<dbReference type="GO" id="GO:0051301">
    <property type="term" value="P:cell division"/>
    <property type="evidence" value="ECO:0007669"/>
    <property type="project" value="UniProtKB-KW"/>
</dbReference>
<evidence type="ECO:0000256" key="4">
    <source>
        <dbReference type="ARBA" id="ARBA00022618"/>
    </source>
</evidence>
<keyword evidence="3" id="KW-0158">Chromosome</keyword>
<dbReference type="InterPro" id="IPR011989">
    <property type="entry name" value="ARM-like"/>
</dbReference>
<name>A0A9N9MTR7_9CUCU</name>
<dbReference type="GO" id="GO:0005737">
    <property type="term" value="C:cytoplasm"/>
    <property type="evidence" value="ECO:0007669"/>
    <property type="project" value="TreeGrafter"/>
</dbReference>
<keyword evidence="7" id="KW-0131">Cell cycle</keyword>
<comment type="similarity">
    <text evidence="2">Belongs to the CND3 (condensin subunit 3) family.</text>
</comment>
<evidence type="ECO:0000313" key="9">
    <source>
        <dbReference type="EMBL" id="CAG9771341.1"/>
    </source>
</evidence>
<accession>A0A9N9MTR7</accession>
<protein>
    <recommendedName>
        <fullName evidence="8">Nuclear condensin complex subunit 3 C-terminal domain-containing protein</fullName>
    </recommendedName>
</protein>
<proteinExistence type="inferred from homology"/>
<dbReference type="PANTHER" id="PTHR14418">
    <property type="entry name" value="CONDENSIN COMPLEX SUBUNIT 3-RELATED"/>
    <property type="match status" value="1"/>
</dbReference>
<comment type="subcellular location">
    <subcellularLocation>
        <location evidence="1">Chromosome</location>
    </subcellularLocation>
</comment>
<keyword evidence="5" id="KW-0498">Mitosis</keyword>
<dbReference type="EMBL" id="OU892283">
    <property type="protein sequence ID" value="CAG9771341.1"/>
    <property type="molecule type" value="Genomic_DNA"/>
</dbReference>
<evidence type="ECO:0000256" key="7">
    <source>
        <dbReference type="ARBA" id="ARBA00023306"/>
    </source>
</evidence>
<dbReference type="Proteomes" id="UP001152799">
    <property type="component" value="Chromosome 7"/>
</dbReference>
<keyword evidence="4" id="KW-0132">Cell division</keyword>